<organism evidence="3 4">
    <name type="scientific">Virgibacillus xinjiangensis</name>
    <dbReference type="NCBI Taxonomy" id="393090"/>
    <lineage>
        <taxon>Bacteria</taxon>
        <taxon>Bacillati</taxon>
        <taxon>Bacillota</taxon>
        <taxon>Bacilli</taxon>
        <taxon>Bacillales</taxon>
        <taxon>Bacillaceae</taxon>
        <taxon>Virgibacillus</taxon>
    </lineage>
</organism>
<name>A0ABV7CW84_9BACI</name>
<evidence type="ECO:0000259" key="1">
    <source>
        <dbReference type="Pfam" id="PF01796"/>
    </source>
</evidence>
<keyword evidence="4" id="KW-1185">Reference proteome</keyword>
<sequence>MEEHIGKNFPQPTVETEVYWQGCRHHELLIQQCRECGHHQFYPRIMCTECMSRDVEWVKASGMGKVKTYTIMHQAISAAYAKDIPYVVAIIELDEGPTMMSNVIGCRPDDVKVGQEVKVAFEDWSDEITIPKFRPMESD</sequence>
<proteinExistence type="predicted"/>
<dbReference type="PANTHER" id="PTHR34075">
    <property type="entry name" value="BLR3430 PROTEIN"/>
    <property type="match status" value="1"/>
</dbReference>
<comment type="caution">
    <text evidence="3">The sequence shown here is derived from an EMBL/GenBank/DDBJ whole genome shotgun (WGS) entry which is preliminary data.</text>
</comment>
<feature type="domain" description="ChsH2 C-terminal OB-fold" evidence="1">
    <location>
        <begin position="57"/>
        <end position="122"/>
    </location>
</feature>
<evidence type="ECO:0000313" key="4">
    <source>
        <dbReference type="Proteomes" id="UP001595279"/>
    </source>
</evidence>
<evidence type="ECO:0000313" key="3">
    <source>
        <dbReference type="EMBL" id="MFC3040435.1"/>
    </source>
</evidence>
<gene>
    <name evidence="3" type="ORF">ACFOGI_09205</name>
</gene>
<dbReference type="Pfam" id="PF01796">
    <property type="entry name" value="OB_ChsH2_C"/>
    <property type="match status" value="1"/>
</dbReference>
<protein>
    <submittedName>
        <fullName evidence="3">Zn-ribbon domain-containing OB-fold protein</fullName>
    </submittedName>
</protein>
<dbReference type="Proteomes" id="UP001595279">
    <property type="component" value="Unassembled WGS sequence"/>
</dbReference>
<dbReference type="Gene3D" id="6.10.30.10">
    <property type="match status" value="1"/>
</dbReference>
<accession>A0ABV7CW84</accession>
<dbReference type="SUPFAM" id="SSF50249">
    <property type="entry name" value="Nucleic acid-binding proteins"/>
    <property type="match status" value="1"/>
</dbReference>
<dbReference type="InterPro" id="IPR002878">
    <property type="entry name" value="ChsH2_C"/>
</dbReference>
<dbReference type="RefSeq" id="WP_390271676.1">
    <property type="nucleotide sequence ID" value="NZ_JBHRSA010000038.1"/>
</dbReference>
<dbReference type="InterPro" id="IPR052513">
    <property type="entry name" value="Thioester_dehydratase-like"/>
</dbReference>
<evidence type="ECO:0000259" key="2">
    <source>
        <dbReference type="Pfam" id="PF12172"/>
    </source>
</evidence>
<feature type="domain" description="ChsH2 rubredoxin-like zinc ribbon" evidence="2">
    <location>
        <begin position="20"/>
        <end position="56"/>
    </location>
</feature>
<reference evidence="4" key="1">
    <citation type="journal article" date="2019" name="Int. J. Syst. Evol. Microbiol.">
        <title>The Global Catalogue of Microorganisms (GCM) 10K type strain sequencing project: providing services to taxonomists for standard genome sequencing and annotation.</title>
        <authorList>
            <consortium name="The Broad Institute Genomics Platform"/>
            <consortium name="The Broad Institute Genome Sequencing Center for Infectious Disease"/>
            <person name="Wu L."/>
            <person name="Ma J."/>
        </authorList>
    </citation>
    <scope>NUCLEOTIDE SEQUENCE [LARGE SCALE GENOMIC DNA]</scope>
    <source>
        <strain evidence="4">KCTC 13128</strain>
    </source>
</reference>
<dbReference type="Pfam" id="PF12172">
    <property type="entry name" value="zf-ChsH2"/>
    <property type="match status" value="1"/>
</dbReference>
<dbReference type="PANTHER" id="PTHR34075:SF5">
    <property type="entry name" value="BLR3430 PROTEIN"/>
    <property type="match status" value="1"/>
</dbReference>
<dbReference type="InterPro" id="IPR022002">
    <property type="entry name" value="ChsH2_Znr"/>
</dbReference>
<dbReference type="EMBL" id="JBHRSA010000038">
    <property type="protein sequence ID" value="MFC3040435.1"/>
    <property type="molecule type" value="Genomic_DNA"/>
</dbReference>
<dbReference type="InterPro" id="IPR012340">
    <property type="entry name" value="NA-bd_OB-fold"/>
</dbReference>